<comment type="caution">
    <text evidence="1">The sequence shown here is derived from an EMBL/GenBank/DDBJ whole genome shotgun (WGS) entry which is preliminary data.</text>
</comment>
<organism evidence="1 2">
    <name type="scientific">Nannocystis pusilla</name>
    <dbReference type="NCBI Taxonomy" id="889268"/>
    <lineage>
        <taxon>Bacteria</taxon>
        <taxon>Pseudomonadati</taxon>
        <taxon>Myxococcota</taxon>
        <taxon>Polyangia</taxon>
        <taxon>Nannocystales</taxon>
        <taxon>Nannocystaceae</taxon>
        <taxon>Nannocystis</taxon>
    </lineage>
</organism>
<dbReference type="RefSeq" id="WP_224196430.1">
    <property type="nucleotide sequence ID" value="NZ_JAIRAU010000049.1"/>
</dbReference>
<keyword evidence="2" id="KW-1185">Reference proteome</keyword>
<name>A0ABS7U2L4_9BACT</name>
<reference evidence="1" key="1">
    <citation type="submission" date="2021-08" db="EMBL/GenBank/DDBJ databases">
        <authorList>
            <person name="Stevens D.C."/>
        </authorList>
    </citation>
    <scope>NUCLEOTIDE SEQUENCE</scope>
    <source>
        <strain evidence="1">DSM 53165</strain>
    </source>
</reference>
<proteinExistence type="predicted"/>
<sequence>MSVDHSVPPRTHVVTSGTFAAVPQGFEGGVGSLRYVIKPEFQTVPAVGDASRVLFAVPRGHALLDLAAVNLADLDQATLQRDLELVSAAVLDHFPELLKIVAAFGPHGTDRQQAEALEIAERLKLTESAAAKAGGGLLGMVVIVGACLFASCFATCPPKDGGETVPPDK</sequence>
<dbReference type="Proteomes" id="UP001139031">
    <property type="component" value="Unassembled WGS sequence"/>
</dbReference>
<accession>A0ABS7U2L4</accession>
<dbReference type="EMBL" id="JAIRAU010000049">
    <property type="protein sequence ID" value="MBZ5714696.1"/>
    <property type="molecule type" value="Genomic_DNA"/>
</dbReference>
<protein>
    <submittedName>
        <fullName evidence="1">Uncharacterized protein</fullName>
    </submittedName>
</protein>
<gene>
    <name evidence="1" type="ORF">K7C98_36155</name>
</gene>
<evidence type="ECO:0000313" key="1">
    <source>
        <dbReference type="EMBL" id="MBZ5714696.1"/>
    </source>
</evidence>
<evidence type="ECO:0000313" key="2">
    <source>
        <dbReference type="Proteomes" id="UP001139031"/>
    </source>
</evidence>